<evidence type="ECO:0000313" key="2">
    <source>
        <dbReference type="Proteomes" id="UP000317318"/>
    </source>
</evidence>
<proteinExistence type="predicted"/>
<reference evidence="1 2" key="1">
    <citation type="submission" date="2019-02" db="EMBL/GenBank/DDBJ databases">
        <title>Deep-cultivation of Planctomycetes and their phenomic and genomic characterization uncovers novel biology.</title>
        <authorList>
            <person name="Wiegand S."/>
            <person name="Jogler M."/>
            <person name="Boedeker C."/>
            <person name="Pinto D."/>
            <person name="Vollmers J."/>
            <person name="Rivas-Marin E."/>
            <person name="Kohn T."/>
            <person name="Peeters S.H."/>
            <person name="Heuer A."/>
            <person name="Rast P."/>
            <person name="Oberbeckmann S."/>
            <person name="Bunk B."/>
            <person name="Jeske O."/>
            <person name="Meyerdierks A."/>
            <person name="Storesund J.E."/>
            <person name="Kallscheuer N."/>
            <person name="Luecker S."/>
            <person name="Lage O.M."/>
            <person name="Pohl T."/>
            <person name="Merkel B.J."/>
            <person name="Hornburger P."/>
            <person name="Mueller R.-W."/>
            <person name="Bruemmer F."/>
            <person name="Labrenz M."/>
            <person name="Spormann A.M."/>
            <person name="Op den Camp H."/>
            <person name="Overmann J."/>
            <person name="Amann R."/>
            <person name="Jetten M.S.M."/>
            <person name="Mascher T."/>
            <person name="Medema M.H."/>
            <person name="Devos D.P."/>
            <person name="Kaster A.-K."/>
            <person name="Ovreas L."/>
            <person name="Rohde M."/>
            <person name="Galperin M.Y."/>
            <person name="Jogler C."/>
        </authorList>
    </citation>
    <scope>NUCLEOTIDE SEQUENCE [LARGE SCALE GENOMIC DNA]</scope>
    <source>
        <strain evidence="1 2">Pan189</strain>
    </source>
</reference>
<dbReference type="KEGG" id="svp:Pan189_00900"/>
<keyword evidence="2" id="KW-1185">Reference proteome</keyword>
<evidence type="ECO:0000313" key="1">
    <source>
        <dbReference type="EMBL" id="QDT35737.1"/>
    </source>
</evidence>
<dbReference type="Proteomes" id="UP000317318">
    <property type="component" value="Chromosome"/>
</dbReference>
<dbReference type="AlphaFoldDB" id="A0A517QVY7"/>
<gene>
    <name evidence="1" type="ORF">Pan189_00900</name>
</gene>
<protein>
    <submittedName>
        <fullName evidence="1">Uncharacterized protein</fullName>
    </submittedName>
</protein>
<name>A0A517QVY7_9PLAN</name>
<organism evidence="1 2">
    <name type="scientific">Stratiformator vulcanicus</name>
    <dbReference type="NCBI Taxonomy" id="2527980"/>
    <lineage>
        <taxon>Bacteria</taxon>
        <taxon>Pseudomonadati</taxon>
        <taxon>Planctomycetota</taxon>
        <taxon>Planctomycetia</taxon>
        <taxon>Planctomycetales</taxon>
        <taxon>Planctomycetaceae</taxon>
        <taxon>Stratiformator</taxon>
    </lineage>
</organism>
<sequence>MIDDQISVIDAAHAVGYGKQAVFKILRRLGIETFKEQSANHNGQAIAYISMDDFQTLQTDVASRQTAGADESDDDGTTPGIDYGVFYLIQLEPEHDPGRFKVGFATNINDRLRSHKCSAPFATVLKTWPCKRLWERTAIDCATFCCDQLHTEVFRTDDMATVIDRCDQFFALMPNLVDGAGLSGTSEDAEQCVAHGAAGRADS</sequence>
<accession>A0A517QVY7</accession>
<dbReference type="EMBL" id="CP036268">
    <property type="protein sequence ID" value="QDT35737.1"/>
    <property type="molecule type" value="Genomic_DNA"/>
</dbReference>